<comment type="caution">
    <text evidence="1">The sequence shown here is derived from an EMBL/GenBank/DDBJ whole genome shotgun (WGS) entry which is preliminary data.</text>
</comment>
<dbReference type="EMBL" id="JANJQO010000056">
    <property type="protein sequence ID" value="KAJ2982815.1"/>
    <property type="molecule type" value="Genomic_DNA"/>
</dbReference>
<dbReference type="Proteomes" id="UP001143910">
    <property type="component" value="Unassembled WGS sequence"/>
</dbReference>
<proteinExistence type="predicted"/>
<evidence type="ECO:0000313" key="1">
    <source>
        <dbReference type="EMBL" id="KAJ2982815.1"/>
    </source>
</evidence>
<sequence length="704" mass="75914">MTVLSLAMARATESIASTLLVPSMTSFQTTLTPATSPDDDGEGSGNDEDALRKWSSLIGIVTAIIGNILIALALNFQRYAHIRLNKERARVKQRARAILKRARSSNPVGSYGAVSNAANGQSNRHGIRNGDAGQGLRSENESLSASFQSDDTTVPQDAADTGQVSSSYLKSPYWWIGQILITLGEMGNFLAYGFAPASIVSPLGVVALVSNCIIAPAMFHEKFRKRDFWGVVIAVGGVVTVVLSAKQEETKLKPGDILDAITTMEFEIYLGVTISLIAILMWASTKYGRRTSLVDLGLVGLFGGYTALATKGVSSMLSSTLWRAFTSPLTYLLLFILLGTAIMQIRYVNKALQRFDSTQVIPIQFVMFTLCVIIGSAVLYRDFEKTTPERATKFVGGCLLTFFGVFLITSGRQHKDEDDDLLEDADGIDETIGLIDQDGNPAMVPEGEYDTDTISRRSSKVSRLNCAELFKTGPQQEHESGDGATIRPAILIGTPPGHGLGSIDELGIESPPRGIRTLSSNSVVSAPTSSISDGPPGVVLALREPQGAQSQAAERPVTPRAPATISKGAARDRDRTFYSPSPLYSTVTTVVKDALRENVGLNSQSSLRRIRSSIRASLFIESDEEDQAANENDTQPTIAVSHGNDLLRVLTGPETASESANESGRRRARSLSETVGSFFRPKKKAKNIDLERTPDIPNNDNSNI</sequence>
<protein>
    <submittedName>
        <fullName evidence="1">Uncharacterized protein</fullName>
    </submittedName>
</protein>
<reference evidence="1" key="1">
    <citation type="submission" date="2022-08" db="EMBL/GenBank/DDBJ databases">
        <title>Genome Sequence of Lecanicillium fungicola.</title>
        <authorList>
            <person name="Buettner E."/>
        </authorList>
    </citation>
    <scope>NUCLEOTIDE SEQUENCE</scope>
    <source>
        <strain evidence="1">Babe33</strain>
    </source>
</reference>
<name>A0ACC1NU22_9HYPO</name>
<keyword evidence="2" id="KW-1185">Reference proteome</keyword>
<evidence type="ECO:0000313" key="2">
    <source>
        <dbReference type="Proteomes" id="UP001143910"/>
    </source>
</evidence>
<organism evidence="1 2">
    <name type="scientific">Zarea fungicola</name>
    <dbReference type="NCBI Taxonomy" id="93591"/>
    <lineage>
        <taxon>Eukaryota</taxon>
        <taxon>Fungi</taxon>
        <taxon>Dikarya</taxon>
        <taxon>Ascomycota</taxon>
        <taxon>Pezizomycotina</taxon>
        <taxon>Sordariomycetes</taxon>
        <taxon>Hypocreomycetidae</taxon>
        <taxon>Hypocreales</taxon>
        <taxon>Cordycipitaceae</taxon>
        <taxon>Zarea</taxon>
    </lineage>
</organism>
<gene>
    <name evidence="1" type="ORF">NQ176_g1131</name>
</gene>
<accession>A0ACC1NU22</accession>